<dbReference type="EMBL" id="MNPL01006318">
    <property type="protein sequence ID" value="OQR75477.1"/>
    <property type="molecule type" value="Genomic_DNA"/>
</dbReference>
<proteinExistence type="predicted"/>
<sequence>GRQGFAKGCFDLLVRADVVNSSNHSSPCAYFTTSKSSCSVASNRSYCL</sequence>
<evidence type="ECO:0000313" key="2">
    <source>
        <dbReference type="Proteomes" id="UP000192247"/>
    </source>
</evidence>
<accession>A0A1V9XPQ2</accession>
<dbReference type="AlphaFoldDB" id="A0A1V9XPQ2"/>
<keyword evidence="2" id="KW-1185">Reference proteome</keyword>
<gene>
    <name evidence="1" type="ORF">BIW11_08393</name>
</gene>
<evidence type="ECO:0000313" key="1">
    <source>
        <dbReference type="EMBL" id="OQR75477.1"/>
    </source>
</evidence>
<dbReference type="Proteomes" id="UP000192247">
    <property type="component" value="Unassembled WGS sequence"/>
</dbReference>
<protein>
    <submittedName>
        <fullName evidence="1">Uncharacterized protein</fullName>
    </submittedName>
</protein>
<comment type="caution">
    <text evidence="1">The sequence shown here is derived from an EMBL/GenBank/DDBJ whole genome shotgun (WGS) entry which is preliminary data.</text>
</comment>
<organism evidence="1 2">
    <name type="scientific">Tropilaelaps mercedesae</name>
    <dbReference type="NCBI Taxonomy" id="418985"/>
    <lineage>
        <taxon>Eukaryota</taxon>
        <taxon>Metazoa</taxon>
        <taxon>Ecdysozoa</taxon>
        <taxon>Arthropoda</taxon>
        <taxon>Chelicerata</taxon>
        <taxon>Arachnida</taxon>
        <taxon>Acari</taxon>
        <taxon>Parasitiformes</taxon>
        <taxon>Mesostigmata</taxon>
        <taxon>Gamasina</taxon>
        <taxon>Dermanyssoidea</taxon>
        <taxon>Laelapidae</taxon>
        <taxon>Tropilaelaps</taxon>
    </lineage>
</organism>
<feature type="non-terminal residue" evidence="1">
    <location>
        <position position="1"/>
    </location>
</feature>
<dbReference type="InParanoid" id="A0A1V9XPQ2"/>
<name>A0A1V9XPQ2_9ACAR</name>
<reference evidence="1 2" key="1">
    <citation type="journal article" date="2017" name="Gigascience">
        <title>Draft genome of the honey bee ectoparasitic mite, Tropilaelaps mercedesae, is shaped by the parasitic life history.</title>
        <authorList>
            <person name="Dong X."/>
            <person name="Armstrong S.D."/>
            <person name="Xia D."/>
            <person name="Makepeace B.L."/>
            <person name="Darby A.C."/>
            <person name="Kadowaki T."/>
        </authorList>
    </citation>
    <scope>NUCLEOTIDE SEQUENCE [LARGE SCALE GENOMIC DNA]</scope>
    <source>
        <strain evidence="1">Wuxi-XJTLU</strain>
    </source>
</reference>